<dbReference type="InterPro" id="IPR006699">
    <property type="entry name" value="GlpP"/>
</dbReference>
<sequence>MNVLEFPRSLEERLHRNPVVASLYGTDSVEAFLAGPCQVAIAANVALPDLEGLVSTLSSAGKFVFVNIDNSDGLAQDRGGVEYLRKIGTPGLITTRTMLIQKANQLGMVTMQKVFITDRSTLPRSTNAVRQNRPHLVQLMPWPVIPYISQQDLAELTPYVAAGFVQSRDDVIAALKGGAKAVSTSDVELWSITRR</sequence>
<evidence type="ECO:0000313" key="1">
    <source>
        <dbReference type="EMBL" id="SIO04310.1"/>
    </source>
</evidence>
<dbReference type="SUPFAM" id="SSF110391">
    <property type="entry name" value="GlpP-like"/>
    <property type="match status" value="1"/>
</dbReference>
<dbReference type="STRING" id="232089.SAMN05443544_2409"/>
<keyword evidence="2" id="KW-1185">Reference proteome</keyword>
<dbReference type="Gene3D" id="3.20.20.70">
    <property type="entry name" value="Aldolase class I"/>
    <property type="match status" value="1"/>
</dbReference>
<evidence type="ECO:0000313" key="2">
    <source>
        <dbReference type="Proteomes" id="UP000184699"/>
    </source>
</evidence>
<dbReference type="PANTHER" id="PTHR35787">
    <property type="entry name" value="GLYCEROL UPTAKE OPERON ANTITERMINATOR REGULATORY PROTEIN"/>
    <property type="match status" value="1"/>
</dbReference>
<dbReference type="PIRSF" id="PIRSF016897">
    <property type="entry name" value="GlpP"/>
    <property type="match status" value="1"/>
</dbReference>
<dbReference type="Pfam" id="PF04309">
    <property type="entry name" value="G3P_antiterm"/>
    <property type="match status" value="1"/>
</dbReference>
<accession>A0A1N6G9T3</accession>
<dbReference type="EMBL" id="FSRJ01000003">
    <property type="protein sequence ID" value="SIO04310.1"/>
    <property type="molecule type" value="Genomic_DNA"/>
</dbReference>
<organism evidence="1 2">
    <name type="scientific">Agromyces cerinus subsp. cerinus</name>
    <dbReference type="NCBI Taxonomy" id="232089"/>
    <lineage>
        <taxon>Bacteria</taxon>
        <taxon>Bacillati</taxon>
        <taxon>Actinomycetota</taxon>
        <taxon>Actinomycetes</taxon>
        <taxon>Micrococcales</taxon>
        <taxon>Microbacteriaceae</taxon>
        <taxon>Agromyces</taxon>
    </lineage>
</organism>
<protein>
    <submittedName>
        <fullName evidence="1">Glycerol uptake operon antiterminator</fullName>
    </submittedName>
</protein>
<dbReference type="AlphaFoldDB" id="A0A1N6G9T3"/>
<gene>
    <name evidence="1" type="ORF">SAMN05443544_2409</name>
</gene>
<proteinExistence type="predicted"/>
<dbReference type="GO" id="GO:0006071">
    <property type="term" value="P:glycerol metabolic process"/>
    <property type="evidence" value="ECO:0007669"/>
    <property type="project" value="InterPro"/>
</dbReference>
<dbReference type="GO" id="GO:0006355">
    <property type="term" value="P:regulation of DNA-templated transcription"/>
    <property type="evidence" value="ECO:0007669"/>
    <property type="project" value="InterPro"/>
</dbReference>
<dbReference type="InterPro" id="IPR013785">
    <property type="entry name" value="Aldolase_TIM"/>
</dbReference>
<dbReference type="Proteomes" id="UP000184699">
    <property type="component" value="Unassembled WGS sequence"/>
</dbReference>
<reference evidence="2" key="1">
    <citation type="submission" date="2016-11" db="EMBL/GenBank/DDBJ databases">
        <authorList>
            <person name="Varghese N."/>
            <person name="Submissions S."/>
        </authorList>
    </citation>
    <scope>NUCLEOTIDE SEQUENCE [LARGE SCALE GENOMIC DNA]</scope>
    <source>
        <strain evidence="2">DSM 8595</strain>
    </source>
</reference>
<dbReference type="PANTHER" id="PTHR35787:SF1">
    <property type="entry name" value="GLYCEROL UPTAKE OPERON ANTITERMINATOR REGULATORY PROTEIN"/>
    <property type="match status" value="1"/>
</dbReference>
<name>A0A1N6G9T3_9MICO</name>